<dbReference type="HOGENOM" id="CLU_3139658_0_0_6"/>
<protein>
    <submittedName>
        <fullName evidence="1">Uncharacterized protein</fullName>
    </submittedName>
</protein>
<reference evidence="1 2" key="1">
    <citation type="journal article" date="2006" name="Nat. Biotechnol.">
        <title>Complete genome sequence of the entomopathogenic and metabolically versatile soil bacterium Pseudomonas entomophila.</title>
        <authorList>
            <person name="Vodovar N."/>
            <person name="Vallenet D."/>
            <person name="Cruveiller S."/>
            <person name="Rouy Z."/>
            <person name="Barbe V."/>
            <person name="Acosta C."/>
            <person name="Cattolico L."/>
            <person name="Jubin C."/>
            <person name="Lajus A."/>
            <person name="Segurens B."/>
            <person name="Vacherie B."/>
            <person name="Wincker P."/>
            <person name="Weissenbach J."/>
            <person name="Lemaitre B."/>
            <person name="Medigue C."/>
            <person name="Boccard F."/>
        </authorList>
    </citation>
    <scope>NUCLEOTIDE SEQUENCE [LARGE SCALE GENOMIC DNA]</scope>
    <source>
        <strain evidence="1 2">L48</strain>
    </source>
</reference>
<dbReference type="KEGG" id="pen:PSEEN1496"/>
<gene>
    <name evidence="1" type="ordered locus">PSEEN1496</name>
</gene>
<name>Q1ID95_PSEE4</name>
<evidence type="ECO:0000313" key="2">
    <source>
        <dbReference type="Proteomes" id="UP000000658"/>
    </source>
</evidence>
<dbReference type="STRING" id="384676.PSEEN1496"/>
<evidence type="ECO:0000313" key="1">
    <source>
        <dbReference type="EMBL" id="CAK14364.1"/>
    </source>
</evidence>
<sequence>MLDCGSGIECLQSLQFLSVSPSEVVVMAREDESDTHFLKSYSIGPHLSE</sequence>
<accession>Q1ID95</accession>
<organism evidence="1 2">
    <name type="scientific">Pseudomonas entomophila (strain L48)</name>
    <dbReference type="NCBI Taxonomy" id="384676"/>
    <lineage>
        <taxon>Bacteria</taxon>
        <taxon>Pseudomonadati</taxon>
        <taxon>Pseudomonadota</taxon>
        <taxon>Gammaproteobacteria</taxon>
        <taxon>Pseudomonadales</taxon>
        <taxon>Pseudomonadaceae</taxon>
        <taxon>Pseudomonas</taxon>
    </lineage>
</organism>
<dbReference type="Proteomes" id="UP000000658">
    <property type="component" value="Chromosome"/>
</dbReference>
<dbReference type="EMBL" id="CT573326">
    <property type="protein sequence ID" value="CAK14364.1"/>
    <property type="molecule type" value="Genomic_DNA"/>
</dbReference>
<dbReference type="AlphaFoldDB" id="Q1ID95"/>
<proteinExistence type="predicted"/>